<proteinExistence type="predicted"/>
<dbReference type="Proteomes" id="UP000033121">
    <property type="component" value="Unassembled WGS sequence"/>
</dbReference>
<evidence type="ECO:0000313" key="1">
    <source>
        <dbReference type="EMBL" id="GAO43064.1"/>
    </source>
</evidence>
<evidence type="ECO:0000313" key="2">
    <source>
        <dbReference type="Proteomes" id="UP000033121"/>
    </source>
</evidence>
<reference evidence="1 2" key="1">
    <citation type="submission" date="2015-04" db="EMBL/GenBank/DDBJ databases">
        <title>Whole genome shotgun sequence of Flavihumibacter petaseus NBRC 106054.</title>
        <authorList>
            <person name="Miyazawa S."/>
            <person name="Hosoyama A."/>
            <person name="Hashimoto M."/>
            <person name="Noguchi M."/>
            <person name="Tsuchikane K."/>
            <person name="Ohji S."/>
            <person name="Yamazoe A."/>
            <person name="Ichikawa N."/>
            <person name="Kimura A."/>
            <person name="Fujita N."/>
        </authorList>
    </citation>
    <scope>NUCLEOTIDE SEQUENCE [LARGE SCALE GENOMIC DNA]</scope>
    <source>
        <strain evidence="1 2">NBRC 106054</strain>
    </source>
</reference>
<dbReference type="EMBL" id="BBWV01000002">
    <property type="protein sequence ID" value="GAO43064.1"/>
    <property type="molecule type" value="Genomic_DNA"/>
</dbReference>
<gene>
    <name evidence="1" type="ORF">FPE01S_02_01690</name>
</gene>
<dbReference type="AlphaFoldDB" id="A0A0E9MZR9"/>
<sequence>MISYEVPKLLTVDQLNKYFGKLLHITCGGEELSVRIIGVRKDNNNSQYITELKFWQFENGGHKLKILRVEDHFSIEGEPVFVKTVFN</sequence>
<organism evidence="1 2">
    <name type="scientific">Flavihumibacter petaseus NBRC 106054</name>
    <dbReference type="NCBI Taxonomy" id="1220578"/>
    <lineage>
        <taxon>Bacteria</taxon>
        <taxon>Pseudomonadati</taxon>
        <taxon>Bacteroidota</taxon>
        <taxon>Chitinophagia</taxon>
        <taxon>Chitinophagales</taxon>
        <taxon>Chitinophagaceae</taxon>
        <taxon>Flavihumibacter</taxon>
    </lineage>
</organism>
<accession>A0A0E9MZR9</accession>
<dbReference type="RefSeq" id="WP_046369007.1">
    <property type="nucleotide sequence ID" value="NZ_BBWV01000002.1"/>
</dbReference>
<name>A0A0E9MZR9_9BACT</name>
<keyword evidence="2" id="KW-1185">Reference proteome</keyword>
<protein>
    <submittedName>
        <fullName evidence="1">Uncharacterized protein</fullName>
    </submittedName>
</protein>
<comment type="caution">
    <text evidence="1">The sequence shown here is derived from an EMBL/GenBank/DDBJ whole genome shotgun (WGS) entry which is preliminary data.</text>
</comment>